<feature type="coiled-coil region" evidence="1">
    <location>
        <begin position="158"/>
        <end position="185"/>
    </location>
</feature>
<dbReference type="STRING" id="74557.A0A1V9Y8F4"/>
<feature type="region of interest" description="Disordered" evidence="2">
    <location>
        <begin position="18"/>
        <end position="108"/>
    </location>
</feature>
<dbReference type="Proteomes" id="UP000243217">
    <property type="component" value="Unassembled WGS sequence"/>
</dbReference>
<comment type="caution">
    <text evidence="3">The sequence shown here is derived from an EMBL/GenBank/DDBJ whole genome shotgun (WGS) entry which is preliminary data.</text>
</comment>
<evidence type="ECO:0000313" key="4">
    <source>
        <dbReference type="Proteomes" id="UP000243217"/>
    </source>
</evidence>
<dbReference type="AlphaFoldDB" id="A0A1V9Y8F4"/>
<proteinExistence type="predicted"/>
<name>A0A1V9Y8F4_9STRA</name>
<dbReference type="EMBL" id="JNBS01004854">
    <property type="protein sequence ID" value="OQR82011.1"/>
    <property type="molecule type" value="Genomic_DNA"/>
</dbReference>
<keyword evidence="4" id="KW-1185">Reference proteome</keyword>
<feature type="compositionally biased region" description="Basic residues" evidence="2">
    <location>
        <begin position="80"/>
        <end position="90"/>
    </location>
</feature>
<feature type="region of interest" description="Disordered" evidence="2">
    <location>
        <begin position="220"/>
        <end position="240"/>
    </location>
</feature>
<evidence type="ECO:0000313" key="3">
    <source>
        <dbReference type="EMBL" id="OQR82011.1"/>
    </source>
</evidence>
<sequence length="268" mass="30532">MSFLERFGDKISTVTMHGTLKKIDGSEEVRSGPMRKKPQPPSALQPVGKSTSNNAPEQFYVYKEEPQDAVNNTKKAPSPVKKKTSPKKVVKPIEKLNPNEINEQKAVTEQDQLAFSKKARATQYEPCTLSEYKQEKPMGYYELGKLKPDLNAEDLIEKRANKERIKEFSKNLRQINQNLKKKEVLAEVVPEKTLSNREKAMAFAKEKIPKPKVVKKLLSPKTKPAKNDEKVKVQNASDEEETIQSELHQLQLKHRAARAQVEALMRDN</sequence>
<evidence type="ECO:0000256" key="1">
    <source>
        <dbReference type="SAM" id="Coils"/>
    </source>
</evidence>
<evidence type="ECO:0000256" key="2">
    <source>
        <dbReference type="SAM" id="MobiDB-lite"/>
    </source>
</evidence>
<dbReference type="InterPro" id="IPR027968">
    <property type="entry name" value="JHY"/>
</dbReference>
<accession>A0A1V9Y8F4</accession>
<dbReference type="Pfam" id="PF15261">
    <property type="entry name" value="JHY"/>
    <property type="match status" value="1"/>
</dbReference>
<organism evidence="3 4">
    <name type="scientific">Thraustotheca clavata</name>
    <dbReference type="NCBI Taxonomy" id="74557"/>
    <lineage>
        <taxon>Eukaryota</taxon>
        <taxon>Sar</taxon>
        <taxon>Stramenopiles</taxon>
        <taxon>Oomycota</taxon>
        <taxon>Saprolegniomycetes</taxon>
        <taxon>Saprolegniales</taxon>
        <taxon>Achlyaceae</taxon>
        <taxon>Thraustotheca</taxon>
    </lineage>
</organism>
<keyword evidence="1" id="KW-0175">Coiled coil</keyword>
<reference evidence="3 4" key="1">
    <citation type="journal article" date="2014" name="Genome Biol. Evol.">
        <title>The secreted proteins of Achlya hypogyna and Thraustotheca clavata identify the ancestral oomycete secretome and reveal gene acquisitions by horizontal gene transfer.</title>
        <authorList>
            <person name="Misner I."/>
            <person name="Blouin N."/>
            <person name="Leonard G."/>
            <person name="Richards T.A."/>
            <person name="Lane C.E."/>
        </authorList>
    </citation>
    <scope>NUCLEOTIDE SEQUENCE [LARGE SCALE GENOMIC DNA]</scope>
    <source>
        <strain evidence="3 4">ATCC 34112</strain>
    </source>
</reference>
<gene>
    <name evidence="3" type="ORF">THRCLA_11222</name>
</gene>
<feature type="compositionally biased region" description="Basic and acidic residues" evidence="2">
    <location>
        <begin position="21"/>
        <end position="30"/>
    </location>
</feature>
<dbReference type="OrthoDB" id="62528at2759"/>
<protein>
    <submittedName>
        <fullName evidence="3">Uncharacterized protein</fullName>
    </submittedName>
</protein>